<dbReference type="AlphaFoldDB" id="A0A8B7Y449"/>
<dbReference type="PANTHER" id="PTHR21228">
    <property type="entry name" value="FAST LEU-RICH DOMAIN-CONTAINING"/>
    <property type="match status" value="1"/>
</dbReference>
<gene>
    <name evidence="2" type="primary">LOC110977367</name>
</gene>
<sequence>MLMCCGSVKMLSLCVAKNLEMVKQLLRFVTWNRFLTFESQQYLKLQWLPMMHGRNERVYCTPAWHAPLGYVPEPRKKKVEAKSSDIVSFENLVDGQSLTCLKSIHKACSAPEIFQALRELQGNLNEVHVARAISRLAEIGQKINVAQVEIVGESESRMLAGHQDKDFVDLCYLVLRNVKRMDCNLFLDALKASIDLRVPQSSVMVQTLIASAEQRLNQFNCSDLAKLASVLVRLQETDQRVHALLRAIILLVPDRVGGCTDARALNIILRTVGKQLDHHNRAQMAHRLIAIFSTKKDTDKEKTVMDASKAITEFYFIRYYNGDFLREACNILLDGLEYLPPTRLMKALHSLSGFRFYCPELLEKAGDLIAHLVDKFNFNHLSRILKMYTAQRFLHENLLNAVAISLTKRSLDDESLITLVGMLSPFAKFQHVSTSPGSDACVFGLVAAAAEKQIVGFADRETDFGQLVQLMTLLAMCGAYSEKLMEIIMSRTCNESISRVDRKTLLNLRSLHTIISMKLLKFSSDEQSVRDAHSKELSNILSRFDQDERLTGLKRESKFRTSVAKTLHEEIGTSIATDVAIGNGYTVDFVVSEEMREQRPIAIDLTSAVHFCSNYPDRPLAEGVIKRQYVEAMAYSFRMSLSGTKRGHDFPSNGGSFGGNCTSHGS</sequence>
<dbReference type="GO" id="GO:0003723">
    <property type="term" value="F:RNA binding"/>
    <property type="evidence" value="ECO:0007669"/>
    <property type="project" value="TreeGrafter"/>
</dbReference>
<dbReference type="Proteomes" id="UP000694845">
    <property type="component" value="Unplaced"/>
</dbReference>
<dbReference type="PANTHER" id="PTHR21228:SF1">
    <property type="entry name" value="FAST KINASE DOMAIN-CONTAINING PROTEIN 2, MITOCHONDRIAL"/>
    <property type="match status" value="1"/>
</dbReference>
<dbReference type="GeneID" id="110977367"/>
<organism evidence="1 2">
    <name type="scientific">Acanthaster planci</name>
    <name type="common">Crown-of-thorns starfish</name>
    <dbReference type="NCBI Taxonomy" id="133434"/>
    <lineage>
        <taxon>Eukaryota</taxon>
        <taxon>Metazoa</taxon>
        <taxon>Echinodermata</taxon>
        <taxon>Eleutherozoa</taxon>
        <taxon>Asterozoa</taxon>
        <taxon>Asteroidea</taxon>
        <taxon>Valvatacea</taxon>
        <taxon>Valvatida</taxon>
        <taxon>Acanthasteridae</taxon>
        <taxon>Acanthaster</taxon>
    </lineage>
</organism>
<dbReference type="GO" id="GO:0005759">
    <property type="term" value="C:mitochondrial matrix"/>
    <property type="evidence" value="ECO:0007669"/>
    <property type="project" value="TreeGrafter"/>
</dbReference>
<dbReference type="InterPro" id="IPR050870">
    <property type="entry name" value="FAST_kinase"/>
</dbReference>
<name>A0A8B7Y449_ACAPL</name>
<protein>
    <submittedName>
        <fullName evidence="2">FAST kinase domain-containing protein 2, mitochondrial-like isoform X2</fullName>
    </submittedName>
</protein>
<dbReference type="RefSeq" id="XP_022087105.1">
    <property type="nucleotide sequence ID" value="XM_022231413.1"/>
</dbReference>
<evidence type="ECO:0000313" key="1">
    <source>
        <dbReference type="Proteomes" id="UP000694845"/>
    </source>
</evidence>
<dbReference type="GO" id="GO:0035770">
    <property type="term" value="C:ribonucleoprotein granule"/>
    <property type="evidence" value="ECO:0007669"/>
    <property type="project" value="TreeGrafter"/>
</dbReference>
<reference evidence="2" key="1">
    <citation type="submission" date="2025-08" db="UniProtKB">
        <authorList>
            <consortium name="RefSeq"/>
        </authorList>
    </citation>
    <scope>IDENTIFICATION</scope>
</reference>
<keyword evidence="1" id="KW-1185">Reference proteome</keyword>
<proteinExistence type="predicted"/>
<dbReference type="GO" id="GO:0044528">
    <property type="term" value="P:regulation of mitochondrial mRNA stability"/>
    <property type="evidence" value="ECO:0007669"/>
    <property type="project" value="TreeGrafter"/>
</dbReference>
<evidence type="ECO:0000313" key="2">
    <source>
        <dbReference type="RefSeq" id="XP_022087105.1"/>
    </source>
</evidence>
<accession>A0A8B7Y449</accession>
<dbReference type="GO" id="GO:0000963">
    <property type="term" value="P:mitochondrial RNA processing"/>
    <property type="evidence" value="ECO:0007669"/>
    <property type="project" value="TreeGrafter"/>
</dbReference>
<dbReference type="OrthoDB" id="9369505at2759"/>